<evidence type="ECO:0000313" key="3">
    <source>
        <dbReference type="EMBL" id="STT08061.1"/>
    </source>
</evidence>
<dbReference type="InterPro" id="IPR056221">
    <property type="entry name" value="Tle3_ab_dom"/>
</dbReference>
<evidence type="ECO:0000256" key="1">
    <source>
        <dbReference type="SAM" id="MobiDB-lite"/>
    </source>
</evidence>
<dbReference type="EMBL" id="UGJR01000006">
    <property type="protein sequence ID" value="STT08061.1"/>
    <property type="molecule type" value="Genomic_DNA"/>
</dbReference>
<reference evidence="3 4" key="1">
    <citation type="submission" date="2018-06" db="EMBL/GenBank/DDBJ databases">
        <authorList>
            <consortium name="Pathogen Informatics"/>
            <person name="Doyle S."/>
        </authorList>
    </citation>
    <scope>NUCLEOTIDE SEQUENCE [LARGE SCALE GENOMIC DNA]</scope>
    <source>
        <strain evidence="3 4">NCTC11694</strain>
    </source>
</reference>
<evidence type="ECO:0000313" key="4">
    <source>
        <dbReference type="Proteomes" id="UP000255050"/>
    </source>
</evidence>
<name>A0A7H4MY98_9ENTR</name>
<dbReference type="InterPro" id="IPR029058">
    <property type="entry name" value="AB_hydrolase_fold"/>
</dbReference>
<proteinExistence type="predicted"/>
<dbReference type="AlphaFoldDB" id="A0A7H4MY98"/>
<comment type="caution">
    <text evidence="3">The sequence shown here is derived from an EMBL/GenBank/DDBJ whole genome shotgun (WGS) entry which is preliminary data.</text>
</comment>
<dbReference type="Proteomes" id="UP000255050">
    <property type="component" value="Unassembled WGS sequence"/>
</dbReference>
<dbReference type="Gene3D" id="3.40.50.1820">
    <property type="entry name" value="alpha/beta hydrolase"/>
    <property type="match status" value="1"/>
</dbReference>
<keyword evidence="3" id="KW-0472">Membrane</keyword>
<protein>
    <submittedName>
        <fullName evidence="3">Transmembrane protein</fullName>
    </submittedName>
</protein>
<dbReference type="SUPFAM" id="SSF53474">
    <property type="entry name" value="alpha/beta-Hydrolases"/>
    <property type="match status" value="1"/>
</dbReference>
<sequence>MVHKTEPVRELEIKYDDNGHPSWCSFPSHKNVQVRGACDVPPHLPGLIILVHGVNSTGEWYQKAESALCAGLNKRLGLEGTNFELKANIYSGDDKIELDEKGVEKRTPMSPLVERKLVTDNGRSPVIRFYWGYSSPLGDEDKFVIPLVSIKGDDYHQMKRDGIPLYDILKKGPYIWGGGPFQNGTNNLHSLWSKKGFNEDLANIPGAKVQYGNEDKDRLLTTAPPRNYYAHAAKRLADLLDLIREKYPKDIVTIISHSQGTMVSMAATALANKAPDALFIMNSPYALHNSQLNAFSMPPEECISPSGRESTLSAIIDKVALQSTHLSSLGYEGLCVGQSQDNKNWKPDITLVASDKNETRNIPERDNHGRTYVYFNPHDRVMGSLPLHSVGWQGFPNDEKGNPHPLITQHKGYLFQRMLARNTPCGIAPESKTPFGRLPDGKPFWDDEGDEYQSSGFVYPDPPHWQTVFINAEEVPEPIKENELSDFDKTRVGAEHGPQEKNGWGERDPKTGYKNDDTYDNFINLYPDQDIVIGVKKQSEYGTYGSVTPVTRKETFDEKDRRIRSYVAQPTDHSTLPSNLNFMARVVAYDLPIGYCESGWDRAFITDLRRRADWTQGLDTYLKTGIPNNVTEPEIISTETALEEMIRVKTKNTDIDMGKKIVVLGDATSHGGKVVSVSSTLKLKVKMLHC</sequence>
<feature type="domain" description="T6SS Tle3 phospholipase effector alpha/beta" evidence="2">
    <location>
        <begin position="44"/>
        <end position="396"/>
    </location>
</feature>
<gene>
    <name evidence="3" type="ORF">NCTC11694_07689</name>
</gene>
<evidence type="ECO:0000259" key="2">
    <source>
        <dbReference type="Pfam" id="PF24322"/>
    </source>
</evidence>
<keyword evidence="3" id="KW-0812">Transmembrane</keyword>
<feature type="region of interest" description="Disordered" evidence="1">
    <location>
        <begin position="490"/>
        <end position="513"/>
    </location>
</feature>
<dbReference type="Pfam" id="PF24322">
    <property type="entry name" value="Tle3"/>
    <property type="match status" value="1"/>
</dbReference>
<organism evidence="3 4">
    <name type="scientific">Klebsiella michiganensis</name>
    <dbReference type="NCBI Taxonomy" id="1134687"/>
    <lineage>
        <taxon>Bacteria</taxon>
        <taxon>Pseudomonadati</taxon>
        <taxon>Pseudomonadota</taxon>
        <taxon>Gammaproteobacteria</taxon>
        <taxon>Enterobacterales</taxon>
        <taxon>Enterobacteriaceae</taxon>
        <taxon>Klebsiella/Raoultella group</taxon>
        <taxon>Klebsiella</taxon>
    </lineage>
</organism>
<accession>A0A7H4MY98</accession>